<dbReference type="HAMAP" id="MF_00159">
    <property type="entry name" value="IspG"/>
    <property type="match status" value="1"/>
</dbReference>
<dbReference type="GO" id="GO:0046429">
    <property type="term" value="F:4-hydroxy-3-methylbut-2-en-1-yl diphosphate synthase activity (ferredoxin)"/>
    <property type="evidence" value="ECO:0007669"/>
    <property type="project" value="InterPro"/>
</dbReference>
<accession>A0A381NJU0</accession>
<feature type="compositionally biased region" description="Gly residues" evidence="8">
    <location>
        <begin position="1"/>
        <end position="11"/>
    </location>
</feature>
<evidence type="ECO:0000259" key="10">
    <source>
        <dbReference type="Pfam" id="PF26540"/>
    </source>
</evidence>
<keyword evidence="4" id="KW-0560">Oxidoreductase</keyword>
<sequence>MVGDVPVGGGAPISVQSMTNTDTRDVKSTLAQVNSLRETGADLVRISVPDEDSLTAFSKIKKESKVPLIADIHFDHKLALGVIKNGADCLRINPGNIGKREKVEEVVSSAKDHGVPIRIGVNAGSLEKKLQKKYGEPTADALVESAMNHVEILQSLNFNNFKLSIKASDVFLTMDSYRKISKLIEQPLHLGITEAGGFRSGTVKSAIGLGSLLLEGIGDTIRISLASEPENEIKVGFDILKSLKLRSRGINFIACPSCSRMNFDVIGTMNELERRLENVPEDLDVAVIGCYVNGPGESKHVALGVTGASPKNLIYVDGKPDHKIDSENLVDHLESLIREKISKQKDNQETLIAKSD</sequence>
<keyword evidence="5" id="KW-0408">Iron</keyword>
<dbReference type="SUPFAM" id="SSF56014">
    <property type="entry name" value="Nitrite and sulphite reductase 4Fe-4S domain-like"/>
    <property type="match status" value="1"/>
</dbReference>
<evidence type="ECO:0000256" key="1">
    <source>
        <dbReference type="ARBA" id="ARBA00001966"/>
    </source>
</evidence>
<dbReference type="EMBL" id="UINC01000409">
    <property type="protein sequence ID" value="SUZ54810.1"/>
    <property type="molecule type" value="Genomic_DNA"/>
</dbReference>
<evidence type="ECO:0000313" key="11">
    <source>
        <dbReference type="EMBL" id="SUZ54810.1"/>
    </source>
</evidence>
<feature type="domain" description="IspG C-terminal" evidence="10">
    <location>
        <begin position="251"/>
        <end position="338"/>
    </location>
</feature>
<dbReference type="GO" id="GO:0051539">
    <property type="term" value="F:4 iron, 4 sulfur cluster binding"/>
    <property type="evidence" value="ECO:0007669"/>
    <property type="project" value="UniProtKB-KW"/>
</dbReference>
<dbReference type="Gene3D" id="3.20.20.20">
    <property type="entry name" value="Dihydropteroate synthase-like"/>
    <property type="match status" value="1"/>
</dbReference>
<dbReference type="PIRSF" id="PIRSF004640">
    <property type="entry name" value="IspG"/>
    <property type="match status" value="1"/>
</dbReference>
<comment type="cofactor">
    <cofactor evidence="1">
        <name>[4Fe-4S] cluster</name>
        <dbReference type="ChEBI" id="CHEBI:49883"/>
    </cofactor>
</comment>
<feature type="region of interest" description="Disordered" evidence="8">
    <location>
        <begin position="1"/>
        <end position="20"/>
    </location>
</feature>
<evidence type="ECO:0008006" key="12">
    <source>
        <dbReference type="Google" id="ProtNLM"/>
    </source>
</evidence>
<dbReference type="InterPro" id="IPR045854">
    <property type="entry name" value="NO2/SO3_Rdtase_4Fe4S_sf"/>
</dbReference>
<keyword evidence="7" id="KW-0414">Isoprene biosynthesis</keyword>
<dbReference type="AlphaFoldDB" id="A0A381NJU0"/>
<dbReference type="PANTHER" id="PTHR30454">
    <property type="entry name" value="4-HYDROXY-3-METHYLBUT-2-EN-1-YL DIPHOSPHATE SYNTHASE"/>
    <property type="match status" value="1"/>
</dbReference>
<dbReference type="PANTHER" id="PTHR30454:SF0">
    <property type="entry name" value="4-HYDROXY-3-METHYLBUT-2-EN-1-YL DIPHOSPHATE SYNTHASE (FERREDOXIN), CHLOROPLASTIC"/>
    <property type="match status" value="1"/>
</dbReference>
<dbReference type="InterPro" id="IPR004588">
    <property type="entry name" value="IspG_bac-typ"/>
</dbReference>
<evidence type="ECO:0000256" key="4">
    <source>
        <dbReference type="ARBA" id="ARBA00023002"/>
    </source>
</evidence>
<evidence type="ECO:0000256" key="3">
    <source>
        <dbReference type="ARBA" id="ARBA00022723"/>
    </source>
</evidence>
<keyword evidence="2" id="KW-0004">4Fe-4S</keyword>
<dbReference type="Pfam" id="PF04551">
    <property type="entry name" value="GcpE"/>
    <property type="match status" value="1"/>
</dbReference>
<name>A0A381NJU0_9ZZZZ</name>
<evidence type="ECO:0000256" key="5">
    <source>
        <dbReference type="ARBA" id="ARBA00023004"/>
    </source>
</evidence>
<dbReference type="InterPro" id="IPR011005">
    <property type="entry name" value="Dihydropteroate_synth-like_sf"/>
</dbReference>
<keyword evidence="3" id="KW-0479">Metal-binding</keyword>
<dbReference type="FunFam" id="3.20.20.20:FF:000001">
    <property type="entry name" value="4-hydroxy-3-methylbut-2-en-1-yl diphosphate synthase (flavodoxin)"/>
    <property type="match status" value="1"/>
</dbReference>
<dbReference type="NCBIfam" id="TIGR00612">
    <property type="entry name" value="ispG_gcpE"/>
    <property type="match status" value="1"/>
</dbReference>
<keyword evidence="6" id="KW-0411">Iron-sulfur</keyword>
<dbReference type="InterPro" id="IPR058579">
    <property type="entry name" value="IspG_C"/>
</dbReference>
<evidence type="ECO:0000256" key="8">
    <source>
        <dbReference type="SAM" id="MobiDB-lite"/>
    </source>
</evidence>
<dbReference type="InterPro" id="IPR058578">
    <property type="entry name" value="IspG_TIM"/>
</dbReference>
<dbReference type="NCBIfam" id="NF001540">
    <property type="entry name" value="PRK00366.1"/>
    <property type="match status" value="1"/>
</dbReference>
<dbReference type="GO" id="GO:0019288">
    <property type="term" value="P:isopentenyl diphosphate biosynthetic process, methylerythritol 4-phosphate pathway"/>
    <property type="evidence" value="ECO:0007669"/>
    <property type="project" value="TreeGrafter"/>
</dbReference>
<feature type="domain" description="IspG TIM-barrel" evidence="9">
    <location>
        <begin position="1"/>
        <end position="236"/>
    </location>
</feature>
<dbReference type="InterPro" id="IPR016425">
    <property type="entry name" value="IspG_bac"/>
</dbReference>
<evidence type="ECO:0000256" key="6">
    <source>
        <dbReference type="ARBA" id="ARBA00023014"/>
    </source>
</evidence>
<gene>
    <name evidence="11" type="ORF">METZ01_LOCUS7664</name>
</gene>
<reference evidence="11" key="1">
    <citation type="submission" date="2018-05" db="EMBL/GenBank/DDBJ databases">
        <authorList>
            <person name="Lanie J.A."/>
            <person name="Ng W.-L."/>
            <person name="Kazmierczak K.M."/>
            <person name="Andrzejewski T.M."/>
            <person name="Davidsen T.M."/>
            <person name="Wayne K.J."/>
            <person name="Tettelin H."/>
            <person name="Glass J.I."/>
            <person name="Rusch D."/>
            <person name="Podicherti R."/>
            <person name="Tsui H.-C.T."/>
            <person name="Winkler M.E."/>
        </authorList>
    </citation>
    <scope>NUCLEOTIDE SEQUENCE</scope>
</reference>
<dbReference type="GO" id="GO:0016114">
    <property type="term" value="P:terpenoid biosynthetic process"/>
    <property type="evidence" value="ECO:0007669"/>
    <property type="project" value="InterPro"/>
</dbReference>
<evidence type="ECO:0000256" key="2">
    <source>
        <dbReference type="ARBA" id="ARBA00022485"/>
    </source>
</evidence>
<dbReference type="SUPFAM" id="SSF51717">
    <property type="entry name" value="Dihydropteroate synthetase-like"/>
    <property type="match status" value="1"/>
</dbReference>
<organism evidence="11">
    <name type="scientific">marine metagenome</name>
    <dbReference type="NCBI Taxonomy" id="408172"/>
    <lineage>
        <taxon>unclassified sequences</taxon>
        <taxon>metagenomes</taxon>
        <taxon>ecological metagenomes</taxon>
    </lineage>
</organism>
<protein>
    <recommendedName>
        <fullName evidence="12">4-hydroxy-3-methylbut-2-en-1-yl diphosphate synthase</fullName>
    </recommendedName>
</protein>
<dbReference type="Pfam" id="PF26540">
    <property type="entry name" value="GcpE_C"/>
    <property type="match status" value="1"/>
</dbReference>
<dbReference type="GO" id="GO:0005506">
    <property type="term" value="F:iron ion binding"/>
    <property type="evidence" value="ECO:0007669"/>
    <property type="project" value="InterPro"/>
</dbReference>
<evidence type="ECO:0000256" key="7">
    <source>
        <dbReference type="ARBA" id="ARBA00023229"/>
    </source>
</evidence>
<dbReference type="Gene3D" id="3.30.413.10">
    <property type="entry name" value="Sulfite Reductase Hemoprotein, domain 1"/>
    <property type="match status" value="1"/>
</dbReference>
<proteinExistence type="inferred from homology"/>
<evidence type="ECO:0000259" key="9">
    <source>
        <dbReference type="Pfam" id="PF04551"/>
    </source>
</evidence>